<dbReference type="EMBL" id="JAXOVC010000001">
    <property type="protein sequence ID" value="KAK4508761.1"/>
    <property type="molecule type" value="Genomic_DNA"/>
</dbReference>
<sequence>MGEKNDAPLVEADIANGESNVPAQHSQAPAIEYPALAALIPITVALCLAVLPVALDTTILAAAIPTITDYFGTTEDIAWYAGIYPVAICASQLAFGKLYSLYSIKWMYVSSIVIFEVGSAICGAAPTSATLIVGRAIAGLGCAGILCGSFVIVGFAVPLEKRPVFLGIISGIFGVALIAGPPVGGALSSKVSWRWCFYINLPIGAVAVLLIILLYKSPPRVLQGQTGFLGKIAEIDPFGTLILLAGVICFFLAMTWGGSRLPWNDGAIIALLVLAGVCLIAFIGSQYWNDKHATIPGKLIRQRSVASASWFAFCNSGAAWVLVYFLPIWFQAILGVSAETSGLYMLAAILAAVIASILSGAFVTVVGYYSPILILGSIFSATGAGCLTLFTINTTTAEWIGYQVLYGLGFGLSAQTPLIVVQTVLSPEDTPAGVSLIVFLQSIGGSVMIAVAQSIFFNKLILNLSGILGSDAARNVVAQGTTDYRQLIPENLRGPILEAYNNAIIDSWYTAVAVASLGIVGALACEWRSVKSANSDNGDI</sequence>
<comment type="subcellular location">
    <subcellularLocation>
        <location evidence="1">Membrane</location>
        <topology evidence="1">Multi-pass membrane protein</topology>
    </subcellularLocation>
</comment>
<accession>A0ABR0F6H1</accession>
<proteinExistence type="predicted"/>
<feature type="transmembrane region" description="Helical" evidence="5">
    <location>
        <begin position="137"/>
        <end position="157"/>
    </location>
</feature>
<feature type="transmembrane region" description="Helical" evidence="5">
    <location>
        <begin position="372"/>
        <end position="392"/>
    </location>
</feature>
<dbReference type="PANTHER" id="PTHR23501:SF198">
    <property type="entry name" value="AZOLE RESISTANCE PROTEIN 1-RELATED"/>
    <property type="match status" value="1"/>
</dbReference>
<feature type="transmembrane region" description="Helical" evidence="5">
    <location>
        <begin position="437"/>
        <end position="457"/>
    </location>
</feature>
<evidence type="ECO:0000256" key="2">
    <source>
        <dbReference type="ARBA" id="ARBA00022692"/>
    </source>
</evidence>
<dbReference type="SUPFAM" id="SSF103473">
    <property type="entry name" value="MFS general substrate transporter"/>
    <property type="match status" value="1"/>
</dbReference>
<feature type="transmembrane region" description="Helical" evidence="5">
    <location>
        <begin position="195"/>
        <end position="215"/>
    </location>
</feature>
<feature type="transmembrane region" description="Helical" evidence="5">
    <location>
        <begin position="77"/>
        <end position="95"/>
    </location>
</feature>
<feature type="transmembrane region" description="Helical" evidence="5">
    <location>
        <begin position="38"/>
        <end position="65"/>
    </location>
</feature>
<evidence type="ECO:0000259" key="6">
    <source>
        <dbReference type="PROSITE" id="PS50850"/>
    </source>
</evidence>
<keyword evidence="3 5" id="KW-1133">Transmembrane helix</keyword>
<feature type="transmembrane region" description="Helical" evidence="5">
    <location>
        <begin position="308"/>
        <end position="330"/>
    </location>
</feature>
<dbReference type="PROSITE" id="PS50850">
    <property type="entry name" value="MFS"/>
    <property type="match status" value="1"/>
</dbReference>
<dbReference type="PRINTS" id="PR01035">
    <property type="entry name" value="TCRTETA"/>
</dbReference>
<dbReference type="InterPro" id="IPR036259">
    <property type="entry name" value="MFS_trans_sf"/>
</dbReference>
<evidence type="ECO:0000256" key="5">
    <source>
        <dbReference type="SAM" id="Phobius"/>
    </source>
</evidence>
<feature type="transmembrane region" description="Helical" evidence="5">
    <location>
        <begin position="107"/>
        <end position="125"/>
    </location>
</feature>
<dbReference type="Gene3D" id="1.20.1250.20">
    <property type="entry name" value="MFS general substrate transporter like domains"/>
    <property type="match status" value="2"/>
</dbReference>
<organism evidence="7 8">
    <name type="scientific">Zasmidium cellare</name>
    <name type="common">Wine cellar mold</name>
    <name type="synonym">Racodium cellare</name>
    <dbReference type="NCBI Taxonomy" id="395010"/>
    <lineage>
        <taxon>Eukaryota</taxon>
        <taxon>Fungi</taxon>
        <taxon>Dikarya</taxon>
        <taxon>Ascomycota</taxon>
        <taxon>Pezizomycotina</taxon>
        <taxon>Dothideomycetes</taxon>
        <taxon>Dothideomycetidae</taxon>
        <taxon>Mycosphaerellales</taxon>
        <taxon>Mycosphaerellaceae</taxon>
        <taxon>Zasmidium</taxon>
    </lineage>
</organism>
<evidence type="ECO:0000256" key="3">
    <source>
        <dbReference type="ARBA" id="ARBA00022989"/>
    </source>
</evidence>
<evidence type="ECO:0000256" key="1">
    <source>
        <dbReference type="ARBA" id="ARBA00004141"/>
    </source>
</evidence>
<protein>
    <recommendedName>
        <fullName evidence="6">Major facilitator superfamily (MFS) profile domain-containing protein</fullName>
    </recommendedName>
</protein>
<dbReference type="Proteomes" id="UP001305779">
    <property type="component" value="Unassembled WGS sequence"/>
</dbReference>
<reference evidence="7 8" key="1">
    <citation type="journal article" date="2023" name="G3 (Bethesda)">
        <title>A chromosome-level genome assembly of Zasmidium syzygii isolated from banana leaves.</title>
        <authorList>
            <person name="van Westerhoven A.C."/>
            <person name="Mehrabi R."/>
            <person name="Talebi R."/>
            <person name="Steentjes M.B.F."/>
            <person name="Corcolon B."/>
            <person name="Chong P.A."/>
            <person name="Kema G.H.J."/>
            <person name="Seidl M.F."/>
        </authorList>
    </citation>
    <scope>NUCLEOTIDE SEQUENCE [LARGE SCALE GENOMIC DNA]</scope>
    <source>
        <strain evidence="7 8">P124</strain>
    </source>
</reference>
<feature type="transmembrane region" description="Helical" evidence="5">
    <location>
        <begin position="404"/>
        <end position="425"/>
    </location>
</feature>
<dbReference type="PANTHER" id="PTHR23501">
    <property type="entry name" value="MAJOR FACILITATOR SUPERFAMILY"/>
    <property type="match status" value="1"/>
</dbReference>
<dbReference type="InterPro" id="IPR020846">
    <property type="entry name" value="MFS_dom"/>
</dbReference>
<comment type="caution">
    <text evidence="7">The sequence shown here is derived from an EMBL/GenBank/DDBJ whole genome shotgun (WGS) entry which is preliminary data.</text>
</comment>
<feature type="domain" description="Major facilitator superfamily (MFS) profile" evidence="6">
    <location>
        <begin position="42"/>
        <end position="530"/>
    </location>
</feature>
<keyword evidence="2 5" id="KW-0812">Transmembrane</keyword>
<dbReference type="InterPro" id="IPR001958">
    <property type="entry name" value="Tet-R_TetA/multi-R_MdtG-like"/>
</dbReference>
<evidence type="ECO:0000313" key="7">
    <source>
        <dbReference type="EMBL" id="KAK4508761.1"/>
    </source>
</evidence>
<keyword evidence="4 5" id="KW-0472">Membrane</keyword>
<gene>
    <name evidence="7" type="ORF">PRZ48_002500</name>
</gene>
<feature type="transmembrane region" description="Helical" evidence="5">
    <location>
        <begin position="342"/>
        <end position="366"/>
    </location>
</feature>
<evidence type="ECO:0000313" key="8">
    <source>
        <dbReference type="Proteomes" id="UP001305779"/>
    </source>
</evidence>
<feature type="transmembrane region" description="Helical" evidence="5">
    <location>
        <begin position="235"/>
        <end position="256"/>
    </location>
</feature>
<dbReference type="Pfam" id="PF07690">
    <property type="entry name" value="MFS_1"/>
    <property type="match status" value="1"/>
</dbReference>
<keyword evidence="8" id="KW-1185">Reference proteome</keyword>
<dbReference type="InterPro" id="IPR011701">
    <property type="entry name" value="MFS"/>
</dbReference>
<name>A0ABR0F6H1_ZASCE</name>
<feature type="transmembrane region" description="Helical" evidence="5">
    <location>
        <begin position="163"/>
        <end position="183"/>
    </location>
</feature>
<dbReference type="CDD" id="cd17502">
    <property type="entry name" value="MFS_Azr1_MDR_like"/>
    <property type="match status" value="1"/>
</dbReference>
<feature type="transmembrane region" description="Helical" evidence="5">
    <location>
        <begin position="268"/>
        <end position="288"/>
    </location>
</feature>
<evidence type="ECO:0000256" key="4">
    <source>
        <dbReference type="ARBA" id="ARBA00023136"/>
    </source>
</evidence>